<comment type="caution">
    <text evidence="2">The sequence shown here is derived from an EMBL/GenBank/DDBJ whole genome shotgun (WGS) entry which is preliminary data.</text>
</comment>
<organism evidence="2 3">
    <name type="scientific">Coptis chinensis</name>
    <dbReference type="NCBI Taxonomy" id="261450"/>
    <lineage>
        <taxon>Eukaryota</taxon>
        <taxon>Viridiplantae</taxon>
        <taxon>Streptophyta</taxon>
        <taxon>Embryophyta</taxon>
        <taxon>Tracheophyta</taxon>
        <taxon>Spermatophyta</taxon>
        <taxon>Magnoliopsida</taxon>
        <taxon>Ranunculales</taxon>
        <taxon>Ranunculaceae</taxon>
        <taxon>Coptidoideae</taxon>
        <taxon>Coptis</taxon>
    </lineage>
</organism>
<evidence type="ECO:0000313" key="2">
    <source>
        <dbReference type="EMBL" id="KAF9611292.1"/>
    </source>
</evidence>
<sequence>MRRFRNQRKVLRFIKQASMSCQFAGLTRFSSLFLPLYQGGGQGKAMYIDAEGTFSDKKKIATNCRQCYNRYHWKCAVFRTFDLRVLIVATCRFGMHGPDVLDNVAYARVKAFAREASIMMETRL</sequence>
<protein>
    <recommendedName>
        <fullName evidence="1">Rad51-like C-terminal domain-containing protein</fullName>
    </recommendedName>
</protein>
<feature type="domain" description="Rad51-like C-terminal" evidence="1">
    <location>
        <begin position="34"/>
        <end position="60"/>
    </location>
</feature>
<dbReference type="InterPro" id="IPR013632">
    <property type="entry name" value="Rad51_C"/>
</dbReference>
<accession>A0A835I7U0</accession>
<name>A0A835I7U0_9MAGN</name>
<dbReference type="Proteomes" id="UP000631114">
    <property type="component" value="Unassembled WGS sequence"/>
</dbReference>
<dbReference type="EMBL" id="JADFTS010000004">
    <property type="protein sequence ID" value="KAF9611292.1"/>
    <property type="molecule type" value="Genomic_DNA"/>
</dbReference>
<gene>
    <name evidence="2" type="ORF">IFM89_029730</name>
</gene>
<dbReference type="Pfam" id="PF08423">
    <property type="entry name" value="Rad51"/>
    <property type="match status" value="1"/>
</dbReference>
<proteinExistence type="predicted"/>
<dbReference type="OrthoDB" id="10251254at2759"/>
<evidence type="ECO:0000313" key="3">
    <source>
        <dbReference type="Proteomes" id="UP000631114"/>
    </source>
</evidence>
<reference evidence="2 3" key="1">
    <citation type="submission" date="2020-10" db="EMBL/GenBank/DDBJ databases">
        <title>The Coptis chinensis genome and diversification of protoberbering-type alkaloids.</title>
        <authorList>
            <person name="Wang B."/>
            <person name="Shu S."/>
            <person name="Song C."/>
            <person name="Liu Y."/>
        </authorList>
    </citation>
    <scope>NUCLEOTIDE SEQUENCE [LARGE SCALE GENOMIC DNA]</scope>
    <source>
        <strain evidence="2">HL-2020</strain>
        <tissue evidence="2">Leaf</tissue>
    </source>
</reference>
<dbReference type="AlphaFoldDB" id="A0A835I7U0"/>
<evidence type="ECO:0000259" key="1">
    <source>
        <dbReference type="Pfam" id="PF08423"/>
    </source>
</evidence>
<keyword evidence="3" id="KW-1185">Reference proteome</keyword>